<dbReference type="OrthoDB" id="3774342at2759"/>
<dbReference type="AlphaFoldDB" id="A0A6A5VW84"/>
<dbReference type="Proteomes" id="UP000800036">
    <property type="component" value="Unassembled WGS sequence"/>
</dbReference>
<reference evidence="1" key="1">
    <citation type="journal article" date="2020" name="Stud. Mycol.">
        <title>101 Dothideomycetes genomes: a test case for predicting lifestyles and emergence of pathogens.</title>
        <authorList>
            <person name="Haridas S."/>
            <person name="Albert R."/>
            <person name="Binder M."/>
            <person name="Bloem J."/>
            <person name="Labutti K."/>
            <person name="Salamov A."/>
            <person name="Andreopoulos B."/>
            <person name="Baker S."/>
            <person name="Barry K."/>
            <person name="Bills G."/>
            <person name="Bluhm B."/>
            <person name="Cannon C."/>
            <person name="Castanera R."/>
            <person name="Culley D."/>
            <person name="Daum C."/>
            <person name="Ezra D."/>
            <person name="Gonzalez J."/>
            <person name="Henrissat B."/>
            <person name="Kuo A."/>
            <person name="Liang C."/>
            <person name="Lipzen A."/>
            <person name="Lutzoni F."/>
            <person name="Magnuson J."/>
            <person name="Mondo S."/>
            <person name="Nolan M."/>
            <person name="Ohm R."/>
            <person name="Pangilinan J."/>
            <person name="Park H.-J."/>
            <person name="Ramirez L."/>
            <person name="Alfaro M."/>
            <person name="Sun H."/>
            <person name="Tritt A."/>
            <person name="Yoshinaga Y."/>
            <person name="Zwiers L.-H."/>
            <person name="Turgeon B."/>
            <person name="Goodwin S."/>
            <person name="Spatafora J."/>
            <person name="Crous P."/>
            <person name="Grigoriev I."/>
        </authorList>
    </citation>
    <scope>NUCLEOTIDE SEQUENCE</scope>
    <source>
        <strain evidence="1">CBS 107.79</strain>
    </source>
</reference>
<protein>
    <submittedName>
        <fullName evidence="1">Uncharacterized protein</fullName>
    </submittedName>
</protein>
<evidence type="ECO:0000313" key="2">
    <source>
        <dbReference type="Proteomes" id="UP000800036"/>
    </source>
</evidence>
<keyword evidence="2" id="KW-1185">Reference proteome</keyword>
<proteinExistence type="predicted"/>
<organism evidence="1 2">
    <name type="scientific">Bimuria novae-zelandiae CBS 107.79</name>
    <dbReference type="NCBI Taxonomy" id="1447943"/>
    <lineage>
        <taxon>Eukaryota</taxon>
        <taxon>Fungi</taxon>
        <taxon>Dikarya</taxon>
        <taxon>Ascomycota</taxon>
        <taxon>Pezizomycotina</taxon>
        <taxon>Dothideomycetes</taxon>
        <taxon>Pleosporomycetidae</taxon>
        <taxon>Pleosporales</taxon>
        <taxon>Massarineae</taxon>
        <taxon>Didymosphaeriaceae</taxon>
        <taxon>Bimuria</taxon>
    </lineage>
</organism>
<dbReference type="EMBL" id="ML976656">
    <property type="protein sequence ID" value="KAF1980012.1"/>
    <property type="molecule type" value="Genomic_DNA"/>
</dbReference>
<sequence>MSTNTFQPAISRADAKTEKATAAILTSSTDISALPLASHQGLLLGPKADIYVGPIRALIAWSPKATSYFQAYPTSTKIVLHPSTANIEAIRAVLRATVTYHGIGGAQLARVATGTTFATAVLTYQAGYALGMSERVQHVAKRLEYLISTTLLPYDDLTLFLSSVRRRMCCLDTTRRRWRGGGSVGRSLIWRRLRSG</sequence>
<gene>
    <name evidence="1" type="ORF">BU23DRAFT_548223</name>
</gene>
<name>A0A6A5VW84_9PLEO</name>
<accession>A0A6A5VW84</accession>
<evidence type="ECO:0000313" key="1">
    <source>
        <dbReference type="EMBL" id="KAF1980012.1"/>
    </source>
</evidence>